<reference evidence="1 2" key="1">
    <citation type="submission" date="2016-03" db="EMBL/GenBank/DDBJ databases">
        <authorList>
            <person name="Ploux O."/>
        </authorList>
    </citation>
    <scope>NUCLEOTIDE SEQUENCE [LARGE SCALE GENOMIC DNA]</scope>
    <source>
        <strain evidence="1 2">UAMH 11012</strain>
    </source>
</reference>
<dbReference type="STRING" id="576137.A0A1L7XBG1"/>
<dbReference type="AlphaFoldDB" id="A0A1L7XBG1"/>
<sequence length="168" mass="18643">MATTLIHSVRLFDRNTTISQNGCIVLKNGLISNILLISPSPLPATTTIIDGTGHAALPGLIVAHDGELELKQALGFGVTTVLDMFNGPDQVQRLKELVKNRLDLADFRSASHAVTIEGGWPIPVVLATLDRKMYRRLRRLRGGQNWRAQTRQRPLWLPILKRALIILN</sequence>
<dbReference type="Proteomes" id="UP000184330">
    <property type="component" value="Unassembled WGS sequence"/>
</dbReference>
<evidence type="ECO:0008006" key="3">
    <source>
        <dbReference type="Google" id="ProtNLM"/>
    </source>
</evidence>
<evidence type="ECO:0000313" key="2">
    <source>
        <dbReference type="Proteomes" id="UP000184330"/>
    </source>
</evidence>
<keyword evidence="2" id="KW-1185">Reference proteome</keyword>
<dbReference type="InterPro" id="IPR011059">
    <property type="entry name" value="Metal-dep_hydrolase_composite"/>
</dbReference>
<dbReference type="OrthoDB" id="5595695at2759"/>
<dbReference type="SUPFAM" id="SSF51338">
    <property type="entry name" value="Composite domain of metallo-dependent hydrolases"/>
    <property type="match status" value="1"/>
</dbReference>
<evidence type="ECO:0000313" key="1">
    <source>
        <dbReference type="EMBL" id="CZR62345.1"/>
    </source>
</evidence>
<dbReference type="EMBL" id="FJOG01000020">
    <property type="protein sequence ID" value="CZR62345.1"/>
    <property type="molecule type" value="Genomic_DNA"/>
</dbReference>
<proteinExistence type="predicted"/>
<accession>A0A1L7XBG1</accession>
<gene>
    <name evidence="1" type="ORF">PAC_12242</name>
</gene>
<name>A0A1L7XBG1_9HELO</name>
<dbReference type="Gene3D" id="2.30.40.10">
    <property type="entry name" value="Urease, subunit C, domain 1"/>
    <property type="match status" value="1"/>
</dbReference>
<dbReference type="InterPro" id="IPR032466">
    <property type="entry name" value="Metal_Hydrolase"/>
</dbReference>
<dbReference type="GO" id="GO:0016810">
    <property type="term" value="F:hydrolase activity, acting on carbon-nitrogen (but not peptide) bonds"/>
    <property type="evidence" value="ECO:0007669"/>
    <property type="project" value="InterPro"/>
</dbReference>
<organism evidence="1 2">
    <name type="scientific">Phialocephala subalpina</name>
    <dbReference type="NCBI Taxonomy" id="576137"/>
    <lineage>
        <taxon>Eukaryota</taxon>
        <taxon>Fungi</taxon>
        <taxon>Dikarya</taxon>
        <taxon>Ascomycota</taxon>
        <taxon>Pezizomycotina</taxon>
        <taxon>Leotiomycetes</taxon>
        <taxon>Helotiales</taxon>
        <taxon>Mollisiaceae</taxon>
        <taxon>Phialocephala</taxon>
        <taxon>Phialocephala fortinii species complex</taxon>
    </lineage>
</organism>
<protein>
    <recommendedName>
        <fullName evidence="3">Amidohydrolase-related domain-containing protein</fullName>
    </recommendedName>
</protein>
<dbReference type="SUPFAM" id="SSF51556">
    <property type="entry name" value="Metallo-dependent hydrolases"/>
    <property type="match status" value="1"/>
</dbReference>